<evidence type="ECO:0000256" key="9">
    <source>
        <dbReference type="RuleBase" id="RU003794"/>
    </source>
</evidence>
<evidence type="ECO:0000259" key="12">
    <source>
        <dbReference type="Pfam" id="PF06750"/>
    </source>
</evidence>
<feature type="transmembrane region" description="Helical" evidence="10">
    <location>
        <begin position="99"/>
        <end position="118"/>
    </location>
</feature>
<dbReference type="Proteomes" id="UP000671913">
    <property type="component" value="Chromosome"/>
</dbReference>
<evidence type="ECO:0000256" key="10">
    <source>
        <dbReference type="SAM" id="Phobius"/>
    </source>
</evidence>
<dbReference type="GO" id="GO:0004190">
    <property type="term" value="F:aspartic-type endopeptidase activity"/>
    <property type="evidence" value="ECO:0007669"/>
    <property type="project" value="UniProtKB-EC"/>
</dbReference>
<dbReference type="InterPro" id="IPR050882">
    <property type="entry name" value="Prepilin_peptidase/N-MTase"/>
</dbReference>
<dbReference type="InterPro" id="IPR014032">
    <property type="entry name" value="Peptidase_A24A_bac"/>
</dbReference>
<dbReference type="InterPro" id="IPR010627">
    <property type="entry name" value="Prepilin_pept_A24_N"/>
</dbReference>
<comment type="catalytic activity">
    <reaction evidence="9">
        <text>Typically cleaves a -Gly-|-Phe- bond to release an N-terminal, basic peptide of 5-8 residues from type IV prepilin, and then N-methylates the new N-terminal amino group, the methyl donor being S-adenosyl-L-methionine.</text>
        <dbReference type="EC" id="3.4.23.43"/>
    </reaction>
</comment>
<dbReference type="Pfam" id="PF01478">
    <property type="entry name" value="Peptidase_A24"/>
    <property type="match status" value="1"/>
</dbReference>
<evidence type="ECO:0000313" key="14">
    <source>
        <dbReference type="Proteomes" id="UP000671913"/>
    </source>
</evidence>
<keyword evidence="9" id="KW-0511">Multifunctional enzyme</keyword>
<feature type="transmembrane region" description="Helical" evidence="10">
    <location>
        <begin position="74"/>
        <end position="93"/>
    </location>
</feature>
<dbReference type="GO" id="GO:0032259">
    <property type="term" value="P:methylation"/>
    <property type="evidence" value="ECO:0007669"/>
    <property type="project" value="UniProtKB-KW"/>
</dbReference>
<keyword evidence="9" id="KW-0489">Methyltransferase</keyword>
<protein>
    <recommendedName>
        <fullName evidence="9">Prepilin leader peptidase/N-methyltransferase</fullName>
        <ecNumber evidence="9">2.1.1.-</ecNumber>
        <ecNumber evidence="9">3.4.23.43</ecNumber>
    </recommendedName>
</protein>
<evidence type="ECO:0000256" key="8">
    <source>
        <dbReference type="RuleBase" id="RU003793"/>
    </source>
</evidence>
<feature type="transmembrane region" description="Helical" evidence="10">
    <location>
        <begin position="148"/>
        <end position="165"/>
    </location>
</feature>
<dbReference type="EC" id="2.1.1.-" evidence="9"/>
<evidence type="ECO:0000313" key="13">
    <source>
        <dbReference type="EMBL" id="QSZ28381.1"/>
    </source>
</evidence>
<dbReference type="EC" id="3.4.23.43" evidence="9"/>
<evidence type="ECO:0000256" key="2">
    <source>
        <dbReference type="ARBA" id="ARBA00005801"/>
    </source>
</evidence>
<dbReference type="GO" id="GO:0008168">
    <property type="term" value="F:methyltransferase activity"/>
    <property type="evidence" value="ECO:0007669"/>
    <property type="project" value="UniProtKB-KW"/>
</dbReference>
<keyword evidence="5 9" id="KW-0812">Transmembrane</keyword>
<keyword evidence="9" id="KW-0645">Protease</keyword>
<dbReference type="PRINTS" id="PR00864">
    <property type="entry name" value="PREPILNPTASE"/>
</dbReference>
<accession>A0A975AXP6</accession>
<feature type="transmembrane region" description="Helical" evidence="10">
    <location>
        <begin position="6"/>
        <end position="25"/>
    </location>
</feature>
<feature type="transmembrane region" description="Helical" evidence="10">
    <location>
        <begin position="125"/>
        <end position="142"/>
    </location>
</feature>
<gene>
    <name evidence="13" type="ORF">ACETAC_06320</name>
</gene>
<dbReference type="Gene3D" id="1.20.120.1220">
    <property type="match status" value="1"/>
</dbReference>
<comment type="subcellular location">
    <subcellularLocation>
        <location evidence="1">Cell inner membrane</location>
        <topology evidence="1">Multi-pass membrane protein</topology>
    </subcellularLocation>
    <subcellularLocation>
        <location evidence="9">Cell membrane</location>
        <topology evidence="9">Multi-pass membrane protein</topology>
    </subcellularLocation>
</comment>
<keyword evidence="9" id="KW-0808">Transferase</keyword>
<dbReference type="PANTHER" id="PTHR30487:SF0">
    <property type="entry name" value="PREPILIN LEADER PEPTIDASE_N-METHYLTRANSFERASE-RELATED"/>
    <property type="match status" value="1"/>
</dbReference>
<name>A0A975AXP6_9THEO</name>
<feature type="transmembrane region" description="Helical" evidence="10">
    <location>
        <begin position="177"/>
        <end position="210"/>
    </location>
</feature>
<evidence type="ECO:0000256" key="3">
    <source>
        <dbReference type="ARBA" id="ARBA00022475"/>
    </source>
</evidence>
<dbReference type="PANTHER" id="PTHR30487">
    <property type="entry name" value="TYPE 4 PREPILIN-LIKE PROTEINS LEADER PEPTIDE-PROCESSING ENZYME"/>
    <property type="match status" value="1"/>
</dbReference>
<dbReference type="RefSeq" id="WP_348771620.1">
    <property type="nucleotide sequence ID" value="NZ_CP060096.1"/>
</dbReference>
<evidence type="ECO:0000256" key="1">
    <source>
        <dbReference type="ARBA" id="ARBA00004429"/>
    </source>
</evidence>
<dbReference type="AlphaFoldDB" id="A0A975AXP6"/>
<keyword evidence="7 10" id="KW-0472">Membrane</keyword>
<keyword evidence="14" id="KW-1185">Reference proteome</keyword>
<proteinExistence type="inferred from homology"/>
<dbReference type="KEGG" id="aaut:ACETAC_06320"/>
<dbReference type="GO" id="GO:0005886">
    <property type="term" value="C:plasma membrane"/>
    <property type="evidence" value="ECO:0007669"/>
    <property type="project" value="UniProtKB-SubCell"/>
</dbReference>
<evidence type="ECO:0000256" key="5">
    <source>
        <dbReference type="ARBA" id="ARBA00022692"/>
    </source>
</evidence>
<keyword evidence="4" id="KW-0997">Cell inner membrane</keyword>
<dbReference type="InterPro" id="IPR000045">
    <property type="entry name" value="Prepilin_IV_endopep_pep"/>
</dbReference>
<comment type="similarity">
    <text evidence="2 8">Belongs to the peptidase A24 family.</text>
</comment>
<evidence type="ECO:0000256" key="6">
    <source>
        <dbReference type="ARBA" id="ARBA00022989"/>
    </source>
</evidence>
<keyword evidence="3" id="KW-1003">Cell membrane</keyword>
<organism evidence="13 14">
    <name type="scientific">Aceticella autotrophica</name>
    <dbReference type="NCBI Taxonomy" id="2755338"/>
    <lineage>
        <taxon>Bacteria</taxon>
        <taxon>Bacillati</taxon>
        <taxon>Bacillota</taxon>
        <taxon>Clostridia</taxon>
        <taxon>Thermoanaerobacterales</taxon>
        <taxon>Thermoanaerobacteraceae</taxon>
        <taxon>Aceticella</taxon>
    </lineage>
</organism>
<feature type="domain" description="Prepilin type IV endopeptidase peptidase" evidence="11">
    <location>
        <begin position="102"/>
        <end position="206"/>
    </location>
</feature>
<evidence type="ECO:0000259" key="11">
    <source>
        <dbReference type="Pfam" id="PF01478"/>
    </source>
</evidence>
<dbReference type="Pfam" id="PF06750">
    <property type="entry name" value="A24_N_bact"/>
    <property type="match status" value="1"/>
</dbReference>
<feature type="transmembrane region" description="Helical" evidence="10">
    <location>
        <begin position="222"/>
        <end position="245"/>
    </location>
</feature>
<evidence type="ECO:0000256" key="4">
    <source>
        <dbReference type="ARBA" id="ARBA00022519"/>
    </source>
</evidence>
<keyword evidence="9" id="KW-0378">Hydrolase</keyword>
<comment type="function">
    <text evidence="9">Plays an essential role in type IV pili and type II pseudopili formation by proteolytically removing the leader sequence from substrate proteins and subsequently monomethylating the alpha-amino group of the newly exposed N-terminal phenylalanine.</text>
</comment>
<dbReference type="EMBL" id="CP060096">
    <property type="protein sequence ID" value="QSZ28381.1"/>
    <property type="molecule type" value="Genomic_DNA"/>
</dbReference>
<reference evidence="13" key="1">
    <citation type="submission" date="2020-08" db="EMBL/GenBank/DDBJ databases">
        <title>Genomic insights into the carbon and energy metabolism of the first obligate autotrophic acetogenic bacterium Aceticella autotrophica gen. nov., sp. nov.</title>
        <authorList>
            <person name="Toshchakov S.V."/>
            <person name="Elcheninov A.G."/>
            <person name="Kublanov I.V."/>
            <person name="Frolov E.N."/>
            <person name="Lebedinsky A.V."/>
        </authorList>
    </citation>
    <scope>NUCLEOTIDE SEQUENCE</scope>
    <source>
        <strain evidence="13">3443-3Ac</strain>
    </source>
</reference>
<keyword evidence="6 10" id="KW-1133">Transmembrane helix</keyword>
<evidence type="ECO:0000256" key="7">
    <source>
        <dbReference type="ARBA" id="ARBA00023136"/>
    </source>
</evidence>
<feature type="domain" description="Prepilin peptidase A24 N-terminal" evidence="12">
    <location>
        <begin position="9"/>
        <end position="92"/>
    </location>
</feature>
<sequence>MLLYIFLFVFGTIIGSFLNVLIYRIPRKESIVFPSSHCTKCGHELKPFDLIPIISFITLKGRCRYCGAKISLKYPLVELLTGLVFITIFYYFGLTAKTISYIFLSAILITISFIDIEYKIIPNELILTGILGGIVFRLVMYRDGLTDYIIGFLLGAGILFLISVISGGGMGGGDIKLMALIGLFVGWKLTLTTMFIAVILGAICGIILILLKIKTRKDYIPFGPYIAVAWLISILYGCNIINFYIKLISGTA</sequence>
<dbReference type="GO" id="GO:0006465">
    <property type="term" value="P:signal peptide processing"/>
    <property type="evidence" value="ECO:0007669"/>
    <property type="project" value="TreeGrafter"/>
</dbReference>